<dbReference type="Pfam" id="PF00075">
    <property type="entry name" value="RNase_H"/>
    <property type="match status" value="1"/>
</dbReference>
<evidence type="ECO:0000259" key="1">
    <source>
        <dbReference type="PROSITE" id="PS50879"/>
    </source>
</evidence>
<evidence type="ECO:0000313" key="2">
    <source>
        <dbReference type="EMBL" id="QDB70913.1"/>
    </source>
</evidence>
<dbReference type="InterPro" id="IPR036397">
    <property type="entry name" value="RNaseH_sf"/>
</dbReference>
<reference evidence="2 3" key="1">
    <citation type="submission" date="2019-04" db="EMBL/GenBank/DDBJ databases">
        <title>Complete genome sequence of a novel bacteriophage, PBPA162, infecting Pseudomonas aeruginosa.</title>
        <authorList>
            <person name="Myung H."/>
            <person name="Hong H."/>
            <person name="Cho J."/>
        </authorList>
    </citation>
    <scope>NUCLEOTIDE SEQUENCE [LARGE SCALE GENOMIC DNA]</scope>
</reference>
<dbReference type="GO" id="GO:0004523">
    <property type="term" value="F:RNA-DNA hybrid ribonuclease activity"/>
    <property type="evidence" value="ECO:0007669"/>
    <property type="project" value="InterPro"/>
</dbReference>
<feature type="domain" description="RNase H type-1" evidence="1">
    <location>
        <begin position="1"/>
        <end position="146"/>
    </location>
</feature>
<dbReference type="Proteomes" id="UP000319293">
    <property type="component" value="Segment"/>
</dbReference>
<dbReference type="GO" id="GO:0003676">
    <property type="term" value="F:nucleic acid binding"/>
    <property type="evidence" value="ECO:0007669"/>
    <property type="project" value="InterPro"/>
</dbReference>
<sequence length="156" mass="17265">MAVVTIFSDASYCDRYKVAGYAFRVSCCRGLRKGSGSVLDGVPDNNVAEMLAVVKALDSAVESGMVHKGDSIIHYCDSQVAIKRLEQGVNARSCEAEKSLHKRLKTLSERYTLCLELRHMRGHGGYRGPHRASMSDCDILARQSMNQARRAKRGQQ</sequence>
<dbReference type="EMBL" id="MK816297">
    <property type="protein sequence ID" value="QDB70913.1"/>
    <property type="molecule type" value="Genomic_DNA"/>
</dbReference>
<proteinExistence type="predicted"/>
<evidence type="ECO:0000313" key="3">
    <source>
        <dbReference type="Proteomes" id="UP000319293"/>
    </source>
</evidence>
<dbReference type="Gene3D" id="3.30.420.10">
    <property type="entry name" value="Ribonuclease H-like superfamily/Ribonuclease H"/>
    <property type="match status" value="1"/>
</dbReference>
<dbReference type="InterPro" id="IPR012337">
    <property type="entry name" value="RNaseH-like_sf"/>
</dbReference>
<dbReference type="KEGG" id="vg:77948098"/>
<name>A0A4Y5TPM6_9CAUD</name>
<accession>A0A4Y5TPM6</accession>
<dbReference type="PROSITE" id="PS50879">
    <property type="entry name" value="RNASE_H_1"/>
    <property type="match status" value="1"/>
</dbReference>
<dbReference type="InterPro" id="IPR002156">
    <property type="entry name" value="RNaseH_domain"/>
</dbReference>
<dbReference type="SUPFAM" id="SSF53098">
    <property type="entry name" value="Ribonuclease H-like"/>
    <property type="match status" value="1"/>
</dbReference>
<organism evidence="2 3">
    <name type="scientific">Pseudomonas virus PBPA162</name>
    <dbReference type="NCBI Taxonomy" id="2588096"/>
    <lineage>
        <taxon>Viruses</taxon>
        <taxon>Duplodnaviria</taxon>
        <taxon>Heunggongvirae</taxon>
        <taxon>Uroviricota</taxon>
        <taxon>Caudoviricetes</taxon>
        <taxon>Queuovirinae</taxon>
        <taxon>Iggyvirus</taxon>
        <taxon>Iggyvirus PBPA162</taxon>
    </lineage>
</organism>
<dbReference type="GeneID" id="77948098"/>
<protein>
    <recommendedName>
        <fullName evidence="1">RNase H type-1 domain-containing protein</fullName>
    </recommendedName>
</protein>
<keyword evidence="3" id="KW-1185">Reference proteome</keyword>
<dbReference type="RefSeq" id="YP_010671842.1">
    <property type="nucleotide sequence ID" value="NC_070971.1"/>
</dbReference>